<dbReference type="InterPro" id="IPR048061">
    <property type="entry name" value="GmtX-like"/>
</dbReference>
<evidence type="ECO:0000313" key="3">
    <source>
        <dbReference type="Proteomes" id="UP000052019"/>
    </source>
</evidence>
<name>A0A0R2ZGR0_9PSED</name>
<evidence type="ECO:0000313" key="1">
    <source>
        <dbReference type="EMBL" id="KRP60159.1"/>
    </source>
</evidence>
<protein>
    <submittedName>
        <fullName evidence="1">Uncharacterized protein</fullName>
    </submittedName>
</protein>
<dbReference type="EMBL" id="JYLK01000007">
    <property type="protein sequence ID" value="KRP60159.1"/>
    <property type="molecule type" value="Genomic_DNA"/>
</dbReference>
<dbReference type="EMBL" id="LT629760">
    <property type="protein sequence ID" value="SDS59898.1"/>
    <property type="molecule type" value="Genomic_DNA"/>
</dbReference>
<keyword evidence="4" id="KW-1185">Reference proteome</keyword>
<dbReference type="RefSeq" id="WP_069665359.1">
    <property type="nucleotide sequence ID" value="NZ_JYLK01000007.1"/>
</dbReference>
<dbReference type="PATRIC" id="fig|200450.4.peg.4718"/>
<dbReference type="OrthoDB" id="6629240at2"/>
<evidence type="ECO:0000313" key="4">
    <source>
        <dbReference type="Proteomes" id="UP000183126"/>
    </source>
</evidence>
<dbReference type="AlphaFoldDB" id="A0A0R2ZGR0"/>
<dbReference type="Proteomes" id="UP000183126">
    <property type="component" value="Chromosome I"/>
</dbReference>
<sequence>MTPEETLARLSEGTSTRTRRSLHAIYETCMEQKKRGSTDFTLAMIARLGAVYGAPSLQTVKNSGGAKYRTLIGAFADQVPLKPKPVSGPHSWIDELNGRHQLLARGLLAQLRAEQRKTKELLPPNVVYEVDVRSAPSATFKLTESERDALEYLNSDLFLIEHNLKRGPRSDILGPNDEQLFWPGTLNALEKSLKHL</sequence>
<proteinExistence type="predicted"/>
<organism evidence="1 3">
    <name type="scientific">Pseudomonas trivialis</name>
    <dbReference type="NCBI Taxonomy" id="200450"/>
    <lineage>
        <taxon>Bacteria</taxon>
        <taxon>Pseudomonadati</taxon>
        <taxon>Pseudomonadota</taxon>
        <taxon>Gammaproteobacteria</taxon>
        <taxon>Pseudomonadales</taxon>
        <taxon>Pseudomonadaceae</taxon>
        <taxon>Pseudomonas</taxon>
    </lineage>
</organism>
<evidence type="ECO:0000313" key="2">
    <source>
        <dbReference type="EMBL" id="SDS59898.1"/>
    </source>
</evidence>
<accession>A0A0R2ZGR0</accession>
<gene>
    <name evidence="2" type="ORF">SAMN04490205_2998</name>
    <name evidence="1" type="ORF">TU79_13410</name>
</gene>
<dbReference type="Proteomes" id="UP000052019">
    <property type="component" value="Unassembled WGS sequence"/>
</dbReference>
<reference evidence="2 4" key="2">
    <citation type="submission" date="2016-10" db="EMBL/GenBank/DDBJ databases">
        <authorList>
            <person name="Varghese N."/>
            <person name="Submissions S."/>
        </authorList>
    </citation>
    <scope>NUCLEOTIDE SEQUENCE [LARGE SCALE GENOMIC DNA]</scope>
    <source>
        <strain evidence="2 4">BS3111</strain>
    </source>
</reference>
<reference evidence="1 3" key="1">
    <citation type="submission" date="2015-02" db="EMBL/GenBank/DDBJ databases">
        <title>Two Pseudomonas sp. nov. isolated from raw milk.</title>
        <authorList>
            <person name="Wenning M."/>
            <person name="von Neubeck M."/>
            <person name="Huptas C."/>
            <person name="Scherer S."/>
        </authorList>
    </citation>
    <scope>NUCLEOTIDE SEQUENCE [LARGE SCALE GENOMIC DNA]</scope>
    <source>
        <strain evidence="1 3">DSM 14937</strain>
    </source>
</reference>
<dbReference type="NCBIfam" id="NF040692">
    <property type="entry name" value="recomb_assoc"/>
    <property type="match status" value="1"/>
</dbReference>